<dbReference type="Pfam" id="PF00201">
    <property type="entry name" value="UDPGT"/>
    <property type="match status" value="1"/>
</dbReference>
<keyword evidence="1" id="KW-0808">Transferase</keyword>
<evidence type="ECO:0000313" key="2">
    <source>
        <dbReference type="EMBL" id="KAF5926796.1"/>
    </source>
</evidence>
<keyword evidence="3" id="KW-1185">Reference proteome</keyword>
<dbReference type="InterPro" id="IPR002213">
    <property type="entry name" value="UDP_glucos_trans"/>
</dbReference>
<dbReference type="AlphaFoldDB" id="A0A7J7FGJ8"/>
<evidence type="ECO:0000313" key="3">
    <source>
        <dbReference type="Proteomes" id="UP000551758"/>
    </source>
</evidence>
<comment type="caution">
    <text evidence="2">The sequence shown here is derived from an EMBL/GenBank/DDBJ whole genome shotgun (WGS) entry which is preliminary data.</text>
</comment>
<evidence type="ECO:0000256" key="1">
    <source>
        <dbReference type="ARBA" id="ARBA00022679"/>
    </source>
</evidence>
<name>A0A7J7FGJ8_DICBM</name>
<dbReference type="SUPFAM" id="SSF53756">
    <property type="entry name" value="UDP-Glycosyltransferase/glycogen phosphorylase"/>
    <property type="match status" value="1"/>
</dbReference>
<dbReference type="EMBL" id="JACDTQ010000745">
    <property type="protein sequence ID" value="KAF5926796.1"/>
    <property type="molecule type" value="Genomic_DNA"/>
</dbReference>
<protein>
    <submittedName>
        <fullName evidence="2">Uncharacterized protein</fullName>
    </submittedName>
</protein>
<sequence>MIFTESVTNTLYFLWFFAFETFSKKKWDEFYSKVLEPTTLCDLMGKADIWLIQICWDFEFPHSLLPNFEFLGGPPCKPAKPLPKVKLWCLEKDFLSQSRYCLIEKTWVNI</sequence>
<gene>
    <name evidence="2" type="ORF">HPG69_001426</name>
</gene>
<proteinExistence type="predicted"/>
<organism evidence="2 3">
    <name type="scientific">Diceros bicornis minor</name>
    <name type="common">South-central black rhinoceros</name>
    <dbReference type="NCBI Taxonomy" id="77932"/>
    <lineage>
        <taxon>Eukaryota</taxon>
        <taxon>Metazoa</taxon>
        <taxon>Chordata</taxon>
        <taxon>Craniata</taxon>
        <taxon>Vertebrata</taxon>
        <taxon>Euteleostomi</taxon>
        <taxon>Mammalia</taxon>
        <taxon>Eutheria</taxon>
        <taxon>Laurasiatheria</taxon>
        <taxon>Perissodactyla</taxon>
        <taxon>Rhinocerotidae</taxon>
        <taxon>Diceros</taxon>
    </lineage>
</organism>
<accession>A0A7J7FGJ8</accession>
<dbReference type="Proteomes" id="UP000551758">
    <property type="component" value="Unassembled WGS sequence"/>
</dbReference>
<dbReference type="GO" id="GO:0008194">
    <property type="term" value="F:UDP-glycosyltransferase activity"/>
    <property type="evidence" value="ECO:0007669"/>
    <property type="project" value="InterPro"/>
</dbReference>
<reference evidence="2 3" key="1">
    <citation type="journal article" date="2020" name="Mol. Biol. Evol.">
        <title>Interspecific Gene Flow and the Evolution of Specialization in Black and White Rhinoceros.</title>
        <authorList>
            <person name="Moodley Y."/>
            <person name="Westbury M.V."/>
            <person name="Russo I.M."/>
            <person name="Gopalakrishnan S."/>
            <person name="Rakotoarivelo A."/>
            <person name="Olsen R.A."/>
            <person name="Prost S."/>
            <person name="Tunstall T."/>
            <person name="Ryder O.A."/>
            <person name="Dalen L."/>
            <person name="Bruford M.W."/>
        </authorList>
    </citation>
    <scope>NUCLEOTIDE SEQUENCE [LARGE SCALE GENOMIC DNA]</scope>
    <source>
        <strain evidence="2">SBR-YM</strain>
        <tissue evidence="2">Skin</tissue>
    </source>
</reference>